<dbReference type="GO" id="GO:0005740">
    <property type="term" value="C:mitochondrial envelope"/>
    <property type="evidence" value="ECO:0007669"/>
    <property type="project" value="TreeGrafter"/>
</dbReference>
<accession>A0A4S8MQR9</accession>
<dbReference type="GO" id="GO:0000964">
    <property type="term" value="P:mitochondrial RNA 5'-end processing"/>
    <property type="evidence" value="ECO:0007669"/>
    <property type="project" value="TreeGrafter"/>
</dbReference>
<feature type="compositionally biased region" description="Polar residues" evidence="1">
    <location>
        <begin position="918"/>
        <end position="935"/>
    </location>
</feature>
<dbReference type="OrthoDB" id="10249045at2759"/>
<reference evidence="2 3" key="1">
    <citation type="journal article" date="2019" name="Nat. Ecol. Evol.">
        <title>Megaphylogeny resolves global patterns of mushroom evolution.</title>
        <authorList>
            <person name="Varga T."/>
            <person name="Krizsan K."/>
            <person name="Foldi C."/>
            <person name="Dima B."/>
            <person name="Sanchez-Garcia M."/>
            <person name="Sanchez-Ramirez S."/>
            <person name="Szollosi G.J."/>
            <person name="Szarkandi J.G."/>
            <person name="Papp V."/>
            <person name="Albert L."/>
            <person name="Andreopoulos W."/>
            <person name="Angelini C."/>
            <person name="Antonin V."/>
            <person name="Barry K.W."/>
            <person name="Bougher N.L."/>
            <person name="Buchanan P."/>
            <person name="Buyck B."/>
            <person name="Bense V."/>
            <person name="Catcheside P."/>
            <person name="Chovatia M."/>
            <person name="Cooper J."/>
            <person name="Damon W."/>
            <person name="Desjardin D."/>
            <person name="Finy P."/>
            <person name="Geml J."/>
            <person name="Haridas S."/>
            <person name="Hughes K."/>
            <person name="Justo A."/>
            <person name="Karasinski D."/>
            <person name="Kautmanova I."/>
            <person name="Kiss B."/>
            <person name="Kocsube S."/>
            <person name="Kotiranta H."/>
            <person name="LaButti K.M."/>
            <person name="Lechner B.E."/>
            <person name="Liimatainen K."/>
            <person name="Lipzen A."/>
            <person name="Lukacs Z."/>
            <person name="Mihaltcheva S."/>
            <person name="Morgado L.N."/>
            <person name="Niskanen T."/>
            <person name="Noordeloos M.E."/>
            <person name="Ohm R.A."/>
            <person name="Ortiz-Santana B."/>
            <person name="Ovrebo C."/>
            <person name="Racz N."/>
            <person name="Riley R."/>
            <person name="Savchenko A."/>
            <person name="Shiryaev A."/>
            <person name="Soop K."/>
            <person name="Spirin V."/>
            <person name="Szebenyi C."/>
            <person name="Tomsovsky M."/>
            <person name="Tulloss R.E."/>
            <person name="Uehling J."/>
            <person name="Grigoriev I.V."/>
            <person name="Vagvolgyi C."/>
            <person name="Papp T."/>
            <person name="Martin F.M."/>
            <person name="Miettinen O."/>
            <person name="Hibbett D.S."/>
            <person name="Nagy L.G."/>
        </authorList>
    </citation>
    <scope>NUCLEOTIDE SEQUENCE [LARGE SCALE GENOMIC DNA]</scope>
    <source>
        <strain evidence="2 3">CBS 962.96</strain>
    </source>
</reference>
<dbReference type="Pfam" id="PF08634">
    <property type="entry name" value="Pet127"/>
    <property type="match status" value="1"/>
</dbReference>
<protein>
    <submittedName>
        <fullName evidence="2">Pet127-domain-containing protein</fullName>
    </submittedName>
</protein>
<dbReference type="PANTHER" id="PTHR31014:SF0">
    <property type="entry name" value="MITOCHONDRIAL TRANSLATION SYSTEM COMPONENT PET127-RELATED"/>
    <property type="match status" value="1"/>
</dbReference>
<proteinExistence type="predicted"/>
<evidence type="ECO:0000256" key="1">
    <source>
        <dbReference type="SAM" id="MobiDB-lite"/>
    </source>
</evidence>
<dbReference type="EMBL" id="ML179050">
    <property type="protein sequence ID" value="THV05252.1"/>
    <property type="molecule type" value="Genomic_DNA"/>
</dbReference>
<feature type="region of interest" description="Disordered" evidence="1">
    <location>
        <begin position="870"/>
        <end position="962"/>
    </location>
</feature>
<gene>
    <name evidence="2" type="ORF">K435DRAFT_745509</name>
</gene>
<evidence type="ECO:0000313" key="2">
    <source>
        <dbReference type="EMBL" id="THV05252.1"/>
    </source>
</evidence>
<dbReference type="Proteomes" id="UP000297245">
    <property type="component" value="Unassembled WGS sequence"/>
</dbReference>
<dbReference type="AlphaFoldDB" id="A0A4S8MQR9"/>
<evidence type="ECO:0000313" key="3">
    <source>
        <dbReference type="Proteomes" id="UP000297245"/>
    </source>
</evidence>
<keyword evidence="3" id="KW-1185">Reference proteome</keyword>
<feature type="region of interest" description="Disordered" evidence="1">
    <location>
        <begin position="814"/>
        <end position="842"/>
    </location>
</feature>
<name>A0A4S8MQR9_DENBC</name>
<feature type="compositionally biased region" description="Basic and acidic residues" evidence="1">
    <location>
        <begin position="821"/>
        <end position="842"/>
    </location>
</feature>
<dbReference type="PANTHER" id="PTHR31014">
    <property type="entry name" value="MITOCHONDRIAL TRANSLATION SYSTEM COMPONENT PET127-RELATED"/>
    <property type="match status" value="1"/>
</dbReference>
<dbReference type="InterPro" id="IPR013943">
    <property type="entry name" value="Pet127"/>
</dbReference>
<organism evidence="2 3">
    <name type="scientific">Dendrothele bispora (strain CBS 962.96)</name>
    <dbReference type="NCBI Taxonomy" id="1314807"/>
    <lineage>
        <taxon>Eukaryota</taxon>
        <taxon>Fungi</taxon>
        <taxon>Dikarya</taxon>
        <taxon>Basidiomycota</taxon>
        <taxon>Agaricomycotina</taxon>
        <taxon>Agaricomycetes</taxon>
        <taxon>Agaricomycetidae</taxon>
        <taxon>Agaricales</taxon>
        <taxon>Agaricales incertae sedis</taxon>
        <taxon>Dendrothele</taxon>
    </lineage>
</organism>
<feature type="compositionally biased region" description="Basic and acidic residues" evidence="1">
    <location>
        <begin position="888"/>
        <end position="903"/>
    </location>
</feature>
<sequence>MSLWNHAKACSRFSFSSGYLIPSLSRSIQTTTVKPSDSETNLLYENLAASLLTSGVKVSRTPKRSIKAKKSKRAIVSAAEKATDETETKSDEIVNTLTAAIEATKISPLEERKLRRREKRAKVALRKKQAQSGWAPEPWKTGWGEDTLKPSLASLTKSRHRPVGLFPAYSRRTEGLLEDNKKAVLQDLPSPTKQNPIATLSHGLERVLFNPGVHWLRDPRSRVYNFPPALEIVPKVVDFAFERLTGFVKSSRDEDLWTLVKKEGKNFSGSTSSLSGILSQIYFLISGNKRVDVSPLSQVFKKEPTNFTPGQRMAASVVFNYRDGVYAIDSDPSKNDDVDKNILTWMGTLLEKYLTMPSEEFLTYMRSHPTLAEALEGDPAREAYRYSKSEKFVMRSQLDCYDTRLPGTGVFDIKTRACLPIRMDLLNYDQNSGYLIRHQHGVVESFEREYYDLIRSAFLKYSFQVRIGNMDGVLVAYHNTERMFGFQYVPLEEMDKRLFGPKPGAGDRVFQKCVELMEVVAEEIVSCFPGQSVRCTLETLENSENMNIWIEPLDWTPDATTSTDNADAEQPLPPIKQIVVSTNSFLDDKRENGFLAVEDINRPWTLHWSVVHLTGGPSKEADMRAALNGAKERQFRAYSFPDGIDSQSIRQWWEGVDFARGVDENQRRAIKKLDLQPGVPPIDGAKVSAKTEDGMEVEVDLSAISPRKPDSFFLENFQSPDARICKLRWLAQEGRMTSIQQSKEERGKPKVQLGLGEVPWVETELDILHQQAEKEMEKPKESEGRVLEEIYSERMGEDTDPDSSAQKVIDHTGVEADGLDTDLKLPEEPRSIPDDPTRPVRLHGDVTATALDNQPIEGEQAVFASGVEISSTKVDGGLPKELPQNLTDGDREAFAEERVRLTDQAHLPPVEMEEPHVSDSTAEISKTTPHSTSVDQGPATSVSTSSSELPPPPSPIENKSRS</sequence>
<feature type="compositionally biased region" description="Low complexity" evidence="1">
    <location>
        <begin position="938"/>
        <end position="948"/>
    </location>
</feature>